<feature type="non-terminal residue" evidence="9">
    <location>
        <position position="847"/>
    </location>
</feature>
<name>A0A8J9Y931_9NEOP</name>
<dbReference type="Proteomes" id="UP000838878">
    <property type="component" value="Chromosome 12"/>
</dbReference>
<feature type="transmembrane region" description="Helical" evidence="7">
    <location>
        <begin position="12"/>
        <end position="35"/>
    </location>
</feature>
<dbReference type="PANTHER" id="PTHR16024:SF4">
    <property type="entry name" value="XK-RELATED PROTEIN"/>
    <property type="match status" value="1"/>
</dbReference>
<dbReference type="InterPro" id="IPR018629">
    <property type="entry name" value="XK-rel"/>
</dbReference>
<protein>
    <recommendedName>
        <fullName evidence="7">XK-related protein</fullName>
    </recommendedName>
</protein>
<feature type="transmembrane region" description="Helical" evidence="7">
    <location>
        <begin position="172"/>
        <end position="191"/>
    </location>
</feature>
<feature type="compositionally biased region" description="Low complexity" evidence="8">
    <location>
        <begin position="817"/>
        <end position="826"/>
    </location>
</feature>
<dbReference type="InterPro" id="IPR050895">
    <property type="entry name" value="XK-related_scramblase"/>
</dbReference>
<feature type="transmembrane region" description="Helical" evidence="7">
    <location>
        <begin position="203"/>
        <end position="231"/>
    </location>
</feature>
<proteinExistence type="inferred from homology"/>
<comment type="subcellular location">
    <subcellularLocation>
        <location evidence="1">Cell membrane</location>
        <topology evidence="1">Multi-pass membrane protein</topology>
    </subcellularLocation>
    <subcellularLocation>
        <location evidence="7">Membrane</location>
        <topology evidence="7">Multi-pass membrane protein</topology>
    </subcellularLocation>
</comment>
<keyword evidence="6 7" id="KW-0472">Membrane</keyword>
<feature type="transmembrane region" description="Helical" evidence="7">
    <location>
        <begin position="237"/>
        <end position="256"/>
    </location>
</feature>
<feature type="region of interest" description="Disordered" evidence="8">
    <location>
        <begin position="744"/>
        <end position="847"/>
    </location>
</feature>
<feature type="compositionally biased region" description="Low complexity" evidence="8">
    <location>
        <begin position="424"/>
        <end position="453"/>
    </location>
</feature>
<evidence type="ECO:0000313" key="9">
    <source>
        <dbReference type="EMBL" id="CAH0717811.1"/>
    </source>
</evidence>
<feature type="region of interest" description="Disordered" evidence="8">
    <location>
        <begin position="402"/>
        <end position="455"/>
    </location>
</feature>
<reference evidence="9" key="1">
    <citation type="submission" date="2021-12" db="EMBL/GenBank/DDBJ databases">
        <authorList>
            <person name="Martin H S."/>
        </authorList>
    </citation>
    <scope>NUCLEOTIDE SEQUENCE</scope>
</reference>
<accession>A0A8J9Y931</accession>
<dbReference type="OrthoDB" id="6356248at2759"/>
<dbReference type="GO" id="GO:0005886">
    <property type="term" value="C:plasma membrane"/>
    <property type="evidence" value="ECO:0007669"/>
    <property type="project" value="UniProtKB-SubCell"/>
</dbReference>
<evidence type="ECO:0000256" key="3">
    <source>
        <dbReference type="ARBA" id="ARBA00022475"/>
    </source>
</evidence>
<dbReference type="PANTHER" id="PTHR16024">
    <property type="entry name" value="XK-RELATED PROTEIN"/>
    <property type="match status" value="1"/>
</dbReference>
<keyword evidence="4 7" id="KW-0812">Transmembrane</keyword>
<dbReference type="EMBL" id="OV170232">
    <property type="protein sequence ID" value="CAH0717811.1"/>
    <property type="molecule type" value="Genomic_DNA"/>
</dbReference>
<evidence type="ECO:0000256" key="7">
    <source>
        <dbReference type="RuleBase" id="RU910716"/>
    </source>
</evidence>
<evidence type="ECO:0000256" key="5">
    <source>
        <dbReference type="ARBA" id="ARBA00022989"/>
    </source>
</evidence>
<feature type="region of interest" description="Disordered" evidence="8">
    <location>
        <begin position="364"/>
        <end position="384"/>
    </location>
</feature>
<evidence type="ECO:0000256" key="4">
    <source>
        <dbReference type="ARBA" id="ARBA00022692"/>
    </source>
</evidence>
<evidence type="ECO:0000256" key="1">
    <source>
        <dbReference type="ARBA" id="ARBA00004651"/>
    </source>
</evidence>
<comment type="similarity">
    <text evidence="2 7">Belongs to the XK family.</text>
</comment>
<feature type="transmembrane region" description="Helical" evidence="7">
    <location>
        <begin position="42"/>
        <end position="60"/>
    </location>
</feature>
<dbReference type="Pfam" id="PF09815">
    <property type="entry name" value="XK-related"/>
    <property type="match status" value="1"/>
</dbReference>
<keyword evidence="5 7" id="KW-1133">Transmembrane helix</keyword>
<evidence type="ECO:0000256" key="2">
    <source>
        <dbReference type="ARBA" id="ARBA00008789"/>
    </source>
</evidence>
<gene>
    <name evidence="9" type="ORF">BINO364_LOCUS4373</name>
</gene>
<feature type="transmembrane region" description="Helical" evidence="7">
    <location>
        <begin position="299"/>
        <end position="318"/>
    </location>
</feature>
<evidence type="ECO:0000256" key="8">
    <source>
        <dbReference type="SAM" id="MobiDB-lite"/>
    </source>
</evidence>
<organism evidence="9 10">
    <name type="scientific">Brenthis ino</name>
    <name type="common">lesser marbled fritillary</name>
    <dbReference type="NCBI Taxonomy" id="405034"/>
    <lineage>
        <taxon>Eukaryota</taxon>
        <taxon>Metazoa</taxon>
        <taxon>Ecdysozoa</taxon>
        <taxon>Arthropoda</taxon>
        <taxon>Hexapoda</taxon>
        <taxon>Insecta</taxon>
        <taxon>Pterygota</taxon>
        <taxon>Neoptera</taxon>
        <taxon>Endopterygota</taxon>
        <taxon>Lepidoptera</taxon>
        <taxon>Glossata</taxon>
        <taxon>Ditrysia</taxon>
        <taxon>Papilionoidea</taxon>
        <taxon>Nymphalidae</taxon>
        <taxon>Heliconiinae</taxon>
        <taxon>Argynnini</taxon>
        <taxon>Brenthis</taxon>
    </lineage>
</organism>
<feature type="transmembrane region" description="Helical" evidence="7">
    <location>
        <begin position="119"/>
        <end position="140"/>
    </location>
</feature>
<evidence type="ECO:0000256" key="6">
    <source>
        <dbReference type="ARBA" id="ARBA00023136"/>
    </source>
</evidence>
<feature type="transmembrane region" description="Helical" evidence="7">
    <location>
        <begin position="268"/>
        <end position="287"/>
    </location>
</feature>
<keyword evidence="10" id="KW-1185">Reference proteome</keyword>
<dbReference type="AlphaFoldDB" id="A0A8J9Y931"/>
<feature type="compositionally biased region" description="Polar residues" evidence="8">
    <location>
        <begin position="770"/>
        <end position="780"/>
    </location>
</feature>
<keyword evidence="3" id="KW-1003">Cell membrane</keyword>
<sequence>MAEFLPLCDVLFNVISLAGYFCDVVFDLVMGYALLERGYKCSFAATISIVVTSLLISQVLSLRWYLHMWWASEGRKDRPPWLPILLHCLQMGVLWRYARLLVPVELRRVKHQVRDLCMLRLVHAFCEATPMLLLQVHIFLKDADLENENELLGVTPEPTIDEPSANKAFAELNVISASLSLFSVCWALASFSKNVRLQNVHRLVLTWLGVIFQFLWRLGTVSARICALSLYALVYEYWVFLVIGLHWVSMFLWLVSPRNAFHGERLSRARKAALSALVAIVYVFAYVNLYERKHRHKMVIFYSVMMVENGVLVAAWWWSGRGRARGRLPAAAAAAAAAGLAFMLLYYRYFHVRRLGYMLGEHQQGTNSTNGSTQNKNGKSNQGDNAAIPGVFNCRFSNPVNSSAANGRKKKKPTSFVPPPAAPAPAAFWRRPLPAAHNHHGGSSENEGSSVGSRVNIQQKLQEKKQKQLAELRVIEEEIKQGKLAKTTPVAAEEIYSSLQRQPIPRAKTHAEPPAWPSIELAHSYQNYPVLSHSCNLYPTYIEIKQEYNTNFPSETTNDKTNFVRPNIYNQDRTFYENPANLRNDRPVRTHNYLPIPENRKYEANVCRSPRNVLNSSPRSYLPDTTNNYEANQNRIQNQNIYEERQNIPEFSYEDPQYGKYGDNKEEYVAALNALNGVDNIRGMYSEGCNQYNQNCDRFYPGIGKKDRKQRCRTPEILLAPHYLEGCNRQVCCNWGAPYTNRKKEECPPAAASSGSESAARDTPRPPSDIDSQASISLPRSYTLPREFRYWRRRPRAPSNNSSDGDVDSADNDSAHSHCSASSQHDFAYERRRPRRARKLPKPETKL</sequence>
<feature type="transmembrane region" description="Helical" evidence="7">
    <location>
        <begin position="330"/>
        <end position="349"/>
    </location>
</feature>
<evidence type="ECO:0000313" key="10">
    <source>
        <dbReference type="Proteomes" id="UP000838878"/>
    </source>
</evidence>